<dbReference type="PANTHER" id="PTHR24373">
    <property type="entry name" value="SLIT RELATED LEUCINE-RICH REPEAT NEURONAL PROTEIN"/>
    <property type="match status" value="1"/>
</dbReference>
<dbReference type="Pfam" id="PF13855">
    <property type="entry name" value="LRR_8"/>
    <property type="match status" value="3"/>
</dbReference>
<dbReference type="GO" id="GO:0005615">
    <property type="term" value="C:extracellular space"/>
    <property type="evidence" value="ECO:0007669"/>
    <property type="project" value="TreeGrafter"/>
</dbReference>
<dbReference type="PRINTS" id="PR00019">
    <property type="entry name" value="LEURICHRPT"/>
</dbReference>
<keyword evidence="5" id="KW-1133">Transmembrane helix</keyword>
<evidence type="ECO:0000313" key="7">
    <source>
        <dbReference type="EMBL" id="ADY43957.1"/>
    </source>
</evidence>
<dbReference type="InterPro" id="IPR050328">
    <property type="entry name" value="Dev_Immune_Receptor"/>
</dbReference>
<dbReference type="SMART" id="SM00365">
    <property type="entry name" value="LRR_SD22"/>
    <property type="match status" value="5"/>
</dbReference>
<dbReference type="EMBL" id="JI169538">
    <property type="protein sequence ID" value="ADY43957.1"/>
    <property type="molecule type" value="mRNA"/>
</dbReference>
<dbReference type="InterPro" id="IPR003591">
    <property type="entry name" value="Leu-rich_rpt_typical-subtyp"/>
</dbReference>
<evidence type="ECO:0000256" key="3">
    <source>
        <dbReference type="ARBA" id="ARBA00022737"/>
    </source>
</evidence>
<organism evidence="7">
    <name type="scientific">Ascaris suum</name>
    <name type="common">Pig roundworm</name>
    <name type="synonym">Ascaris lumbricoides</name>
    <dbReference type="NCBI Taxonomy" id="6253"/>
    <lineage>
        <taxon>Eukaryota</taxon>
        <taxon>Metazoa</taxon>
        <taxon>Ecdysozoa</taxon>
        <taxon>Nematoda</taxon>
        <taxon>Chromadorea</taxon>
        <taxon>Rhabditida</taxon>
        <taxon>Spirurina</taxon>
        <taxon>Ascaridomorpha</taxon>
        <taxon>Ascaridoidea</taxon>
        <taxon>Ascarididae</taxon>
        <taxon>Ascaris</taxon>
    </lineage>
</organism>
<dbReference type="PANTHER" id="PTHR24373:SF370">
    <property type="entry name" value="FISH-LIPS, ISOFORM E"/>
    <property type="match status" value="1"/>
</dbReference>
<feature type="signal peptide" evidence="6">
    <location>
        <begin position="1"/>
        <end position="19"/>
    </location>
</feature>
<feature type="chain" id="PRO_5003266628" evidence="6">
    <location>
        <begin position="20"/>
        <end position="566"/>
    </location>
</feature>
<evidence type="ECO:0000256" key="4">
    <source>
        <dbReference type="ARBA" id="ARBA00023180"/>
    </source>
</evidence>
<evidence type="ECO:0000256" key="6">
    <source>
        <dbReference type="SAM" id="SignalP"/>
    </source>
</evidence>
<dbReference type="InterPro" id="IPR001611">
    <property type="entry name" value="Leu-rich_rpt"/>
</dbReference>
<dbReference type="FunFam" id="3.80.10.10:FF:000770">
    <property type="entry name" value="Uncharacterized protein"/>
    <property type="match status" value="1"/>
</dbReference>
<keyword evidence="1" id="KW-0433">Leucine-rich repeat</keyword>
<dbReference type="AlphaFoldDB" id="F1L1F3"/>
<reference evidence="7" key="1">
    <citation type="journal article" date="2011" name="Genome Res.">
        <title>Deep small RNA sequencing from the nematode Ascaris reveals conservation, functional diversification, and novel developmental profiles.</title>
        <authorList>
            <person name="Wang J."/>
            <person name="Czech B."/>
            <person name="Crunk A."/>
            <person name="Wallace A."/>
            <person name="Mitreva M."/>
            <person name="Hannon G.J."/>
            <person name="Davis R.E."/>
        </authorList>
    </citation>
    <scope>NUCLEOTIDE SEQUENCE</scope>
</reference>
<dbReference type="Gene3D" id="3.80.10.10">
    <property type="entry name" value="Ribonuclease Inhibitor"/>
    <property type="match status" value="2"/>
</dbReference>
<keyword evidence="5" id="KW-0472">Membrane</keyword>
<keyword evidence="3" id="KW-0677">Repeat</keyword>
<evidence type="ECO:0000256" key="5">
    <source>
        <dbReference type="SAM" id="Phobius"/>
    </source>
</evidence>
<sequence>MCVTVVTLCLLTLITSTYGMCPLGCECTSNDRHSVICDGASLFDIPSLLDPRTKRLSLSNCNIRKLDADILELYADLEYLDLSNNGLEDIGRGMFRYQTMLKILKLNGNRISTIQREAFLGLNSLQILDLESNGLVTLDSYSLQELVNLTEVNLSNNSLNTLQPRVFSGLVNLRVLRISANRLRHLTVDALRPLKKLRKLDLRRNLISVVSAGAFSTQSSLLHLDFSSNLLSTLSELSLTGLTFIQHLNMSNNIVHKISSLNLRFLPTLEILDLSWNSITEIGTSSFEGLSSLRYLILAHQQNLRIIHLNAFSGLTSLADLDISSCRALESIDKNAFESTLELRSFDISYCAFRSLPPTLLDWSRLRTLHLSGNPFHCDQELISFLPGVLRQFDIHNATCSSPKELIDEDIASLETLTSSIGEWELSIIIVCSVLTIVSLLVIPICWMCRRIEFFNQSKTRTRTPLYRNSILSSSITYDKSDLLTKQTFYSPSELSASTASTSEDTNHYRLIAPIADQEQIYERPISAGQVLTSQNPLQFTSSPSSNILDESLKDVPTFTAPITQL</sequence>
<dbReference type="SUPFAM" id="SSF52058">
    <property type="entry name" value="L domain-like"/>
    <property type="match status" value="1"/>
</dbReference>
<keyword evidence="2 6" id="KW-0732">Signal</keyword>
<proteinExistence type="evidence at transcript level"/>
<name>F1L1F3_ASCSU</name>
<protein>
    <submittedName>
        <fullName evidence="7">Leucine-rich repeat-containing protein 15</fullName>
    </submittedName>
</protein>
<evidence type="ECO:0000256" key="2">
    <source>
        <dbReference type="ARBA" id="ARBA00022729"/>
    </source>
</evidence>
<feature type="transmembrane region" description="Helical" evidence="5">
    <location>
        <begin position="426"/>
        <end position="449"/>
    </location>
</feature>
<dbReference type="PROSITE" id="PS51450">
    <property type="entry name" value="LRR"/>
    <property type="match status" value="4"/>
</dbReference>
<evidence type="ECO:0000256" key="1">
    <source>
        <dbReference type="ARBA" id="ARBA00022614"/>
    </source>
</evidence>
<dbReference type="InterPro" id="IPR032675">
    <property type="entry name" value="LRR_dom_sf"/>
</dbReference>
<keyword evidence="4" id="KW-0325">Glycoprotein</keyword>
<dbReference type="GO" id="GO:0031012">
    <property type="term" value="C:extracellular matrix"/>
    <property type="evidence" value="ECO:0007669"/>
    <property type="project" value="TreeGrafter"/>
</dbReference>
<dbReference type="SMART" id="SM00369">
    <property type="entry name" value="LRR_TYP"/>
    <property type="match status" value="10"/>
</dbReference>
<accession>F1L1F3</accession>
<keyword evidence="5" id="KW-0812">Transmembrane</keyword>